<organism evidence="1 2">
    <name type="scientific">Thelephora ganbajun</name>
    <name type="common">Ganba fungus</name>
    <dbReference type="NCBI Taxonomy" id="370292"/>
    <lineage>
        <taxon>Eukaryota</taxon>
        <taxon>Fungi</taxon>
        <taxon>Dikarya</taxon>
        <taxon>Basidiomycota</taxon>
        <taxon>Agaricomycotina</taxon>
        <taxon>Agaricomycetes</taxon>
        <taxon>Thelephorales</taxon>
        <taxon>Thelephoraceae</taxon>
        <taxon>Thelephora</taxon>
    </lineage>
</organism>
<evidence type="ECO:0000313" key="1">
    <source>
        <dbReference type="EMBL" id="KAF9643480.1"/>
    </source>
</evidence>
<proteinExistence type="predicted"/>
<name>A0ACB6Z1A2_THEGA</name>
<comment type="caution">
    <text evidence="1">The sequence shown here is derived from an EMBL/GenBank/DDBJ whole genome shotgun (WGS) entry which is preliminary data.</text>
</comment>
<protein>
    <submittedName>
        <fullName evidence="1">Uncharacterized protein</fullName>
    </submittedName>
</protein>
<evidence type="ECO:0000313" key="2">
    <source>
        <dbReference type="Proteomes" id="UP000886501"/>
    </source>
</evidence>
<sequence length="574" mass="64361">MGIEECVFDNIKKRGVGKTLKMGEACKLCRMRKKKCDAKRPCTACTLTGSASECAYDDQRRPYSTGIYSLYNAKRHLSGRQLTGADHVTDEPSALQQVPHGRPSGLVVVRRNSFEQRISIDTNPSISILSSFFLPTIPPEPWIPLSFLGEDKLQVQVSDVDATDLDMRSCFSGRKLDALLRGDQSGTVLNRTFVCGAQSLGINSYAGTDDTPAMVCFYARRAQTAWESLAELFRGNDHRVCLQAAVLVASSHVYLCMPQMALLYIQKCCDFIKAGDLQFVPTCGRPPEFSEDLHETLAALSQTIYWANYLYLMRGGPEPRTIAKLEKEFRQELPRAYPILFKICPLIMRTQGILLVRDAILLLSVLPADGERYAITSVGSNYNLTRPVPEARLGLWRQSCDRVLESLEEFSQDLLDNVKTFRQHGNNSGVDVIGSSCIACLAHLALLYEVIGRVYPVAKIEVDNRCDSALQRLGTLTSELHFDEYTYFDLLLGDSWKKSLVVLNARTENLPSKESEQLRRFQKAIGEMYSDFHARLPDCEPPVIYSLSMGVDGTTEESRYPNLMSAEERMRFGL</sequence>
<dbReference type="Proteomes" id="UP000886501">
    <property type="component" value="Unassembled WGS sequence"/>
</dbReference>
<dbReference type="EMBL" id="MU118218">
    <property type="protein sequence ID" value="KAF9643480.1"/>
    <property type="molecule type" value="Genomic_DNA"/>
</dbReference>
<accession>A0ACB6Z1A2</accession>
<reference evidence="1" key="1">
    <citation type="submission" date="2019-10" db="EMBL/GenBank/DDBJ databases">
        <authorList>
            <consortium name="DOE Joint Genome Institute"/>
            <person name="Kuo A."/>
            <person name="Miyauchi S."/>
            <person name="Kiss E."/>
            <person name="Drula E."/>
            <person name="Kohler A."/>
            <person name="Sanchez-Garcia M."/>
            <person name="Andreopoulos B."/>
            <person name="Barry K.W."/>
            <person name="Bonito G."/>
            <person name="Buee M."/>
            <person name="Carver A."/>
            <person name="Chen C."/>
            <person name="Cichocki N."/>
            <person name="Clum A."/>
            <person name="Culley D."/>
            <person name="Crous P.W."/>
            <person name="Fauchery L."/>
            <person name="Girlanda M."/>
            <person name="Hayes R."/>
            <person name="Keri Z."/>
            <person name="Labutti K."/>
            <person name="Lipzen A."/>
            <person name="Lombard V."/>
            <person name="Magnuson J."/>
            <person name="Maillard F."/>
            <person name="Morin E."/>
            <person name="Murat C."/>
            <person name="Nolan M."/>
            <person name="Ohm R."/>
            <person name="Pangilinan J."/>
            <person name="Pereira M."/>
            <person name="Perotto S."/>
            <person name="Peter M."/>
            <person name="Riley R."/>
            <person name="Sitrit Y."/>
            <person name="Stielow B."/>
            <person name="Szollosi G."/>
            <person name="Zifcakova L."/>
            <person name="Stursova M."/>
            <person name="Spatafora J.W."/>
            <person name="Tedersoo L."/>
            <person name="Vaario L.-M."/>
            <person name="Yamada A."/>
            <person name="Yan M."/>
            <person name="Wang P."/>
            <person name="Xu J."/>
            <person name="Bruns T."/>
            <person name="Baldrian P."/>
            <person name="Vilgalys R."/>
            <person name="Henrissat B."/>
            <person name="Grigoriev I.V."/>
            <person name="Hibbett D."/>
            <person name="Nagy L.G."/>
            <person name="Martin F.M."/>
        </authorList>
    </citation>
    <scope>NUCLEOTIDE SEQUENCE</scope>
    <source>
        <strain evidence="1">P2</strain>
    </source>
</reference>
<gene>
    <name evidence="1" type="ORF">BDM02DRAFT_3191569</name>
</gene>
<reference evidence="1" key="2">
    <citation type="journal article" date="2020" name="Nat. Commun.">
        <title>Large-scale genome sequencing of mycorrhizal fungi provides insights into the early evolution of symbiotic traits.</title>
        <authorList>
            <person name="Miyauchi S."/>
            <person name="Kiss E."/>
            <person name="Kuo A."/>
            <person name="Drula E."/>
            <person name="Kohler A."/>
            <person name="Sanchez-Garcia M."/>
            <person name="Morin E."/>
            <person name="Andreopoulos B."/>
            <person name="Barry K.W."/>
            <person name="Bonito G."/>
            <person name="Buee M."/>
            <person name="Carver A."/>
            <person name="Chen C."/>
            <person name="Cichocki N."/>
            <person name="Clum A."/>
            <person name="Culley D."/>
            <person name="Crous P.W."/>
            <person name="Fauchery L."/>
            <person name="Girlanda M."/>
            <person name="Hayes R.D."/>
            <person name="Keri Z."/>
            <person name="LaButti K."/>
            <person name="Lipzen A."/>
            <person name="Lombard V."/>
            <person name="Magnuson J."/>
            <person name="Maillard F."/>
            <person name="Murat C."/>
            <person name="Nolan M."/>
            <person name="Ohm R.A."/>
            <person name="Pangilinan J."/>
            <person name="Pereira M.F."/>
            <person name="Perotto S."/>
            <person name="Peter M."/>
            <person name="Pfister S."/>
            <person name="Riley R."/>
            <person name="Sitrit Y."/>
            <person name="Stielow J.B."/>
            <person name="Szollosi G."/>
            <person name="Zifcakova L."/>
            <person name="Stursova M."/>
            <person name="Spatafora J.W."/>
            <person name="Tedersoo L."/>
            <person name="Vaario L.M."/>
            <person name="Yamada A."/>
            <person name="Yan M."/>
            <person name="Wang P."/>
            <person name="Xu J."/>
            <person name="Bruns T."/>
            <person name="Baldrian P."/>
            <person name="Vilgalys R."/>
            <person name="Dunand C."/>
            <person name="Henrissat B."/>
            <person name="Grigoriev I.V."/>
            <person name="Hibbett D."/>
            <person name="Nagy L.G."/>
            <person name="Martin F.M."/>
        </authorList>
    </citation>
    <scope>NUCLEOTIDE SEQUENCE</scope>
    <source>
        <strain evidence="1">P2</strain>
    </source>
</reference>
<keyword evidence="2" id="KW-1185">Reference proteome</keyword>